<protein>
    <submittedName>
        <fullName evidence="1">Uncharacterized protein</fullName>
    </submittedName>
</protein>
<evidence type="ECO:0000313" key="1">
    <source>
        <dbReference type="EMBL" id="GLL07001.1"/>
    </source>
</evidence>
<sequence length="111" mass="11687">MALLPSGVFAGGGGGVLVGLDAQRSSQLDPAADEPDPKRRIDEAAPLLGSVEVPLVEAVVAVLGRERTVALTTRTLFGSGVTAERCAATTTWPESWRSVWRSPLCSRPSRM</sequence>
<evidence type="ECO:0000313" key="2">
    <source>
        <dbReference type="Proteomes" id="UP001143480"/>
    </source>
</evidence>
<dbReference type="RefSeq" id="WP_261959033.1">
    <property type="nucleotide sequence ID" value="NZ_BAAAXA010000001.1"/>
</dbReference>
<accession>A0A9W6NS65</accession>
<organism evidence="1 2">
    <name type="scientific">Dactylosporangium matsuzakiense</name>
    <dbReference type="NCBI Taxonomy" id="53360"/>
    <lineage>
        <taxon>Bacteria</taxon>
        <taxon>Bacillati</taxon>
        <taxon>Actinomycetota</taxon>
        <taxon>Actinomycetes</taxon>
        <taxon>Micromonosporales</taxon>
        <taxon>Micromonosporaceae</taxon>
        <taxon>Dactylosporangium</taxon>
    </lineage>
</organism>
<dbReference type="Proteomes" id="UP001143480">
    <property type="component" value="Unassembled WGS sequence"/>
</dbReference>
<dbReference type="AlphaFoldDB" id="A0A9W6NS65"/>
<dbReference type="EMBL" id="BSFP01000083">
    <property type="protein sequence ID" value="GLL07001.1"/>
    <property type="molecule type" value="Genomic_DNA"/>
</dbReference>
<keyword evidence="2" id="KW-1185">Reference proteome</keyword>
<comment type="caution">
    <text evidence="1">The sequence shown here is derived from an EMBL/GenBank/DDBJ whole genome shotgun (WGS) entry which is preliminary data.</text>
</comment>
<gene>
    <name evidence="1" type="ORF">GCM10017581_087520</name>
</gene>
<reference evidence="1" key="2">
    <citation type="submission" date="2023-01" db="EMBL/GenBank/DDBJ databases">
        <authorList>
            <person name="Sun Q."/>
            <person name="Evtushenko L."/>
        </authorList>
    </citation>
    <scope>NUCLEOTIDE SEQUENCE</scope>
    <source>
        <strain evidence="1">VKM Ac-1321</strain>
    </source>
</reference>
<proteinExistence type="predicted"/>
<name>A0A9W6NS65_9ACTN</name>
<reference evidence="1" key="1">
    <citation type="journal article" date="2014" name="Int. J. Syst. Evol. Microbiol.">
        <title>Complete genome sequence of Corynebacterium casei LMG S-19264T (=DSM 44701T), isolated from a smear-ripened cheese.</title>
        <authorList>
            <consortium name="US DOE Joint Genome Institute (JGI-PGF)"/>
            <person name="Walter F."/>
            <person name="Albersmeier A."/>
            <person name="Kalinowski J."/>
            <person name="Ruckert C."/>
        </authorList>
    </citation>
    <scope>NUCLEOTIDE SEQUENCE</scope>
    <source>
        <strain evidence="1">VKM Ac-1321</strain>
    </source>
</reference>